<evidence type="ECO:0000313" key="2">
    <source>
        <dbReference type="Proteomes" id="UP000243197"/>
    </source>
</evidence>
<accession>A0A1J1E4W9</accession>
<organism evidence="1 2">
    <name type="scientific">Ichthyobacterium seriolicida</name>
    <dbReference type="NCBI Taxonomy" id="242600"/>
    <lineage>
        <taxon>Bacteria</taxon>
        <taxon>Pseudomonadati</taxon>
        <taxon>Bacteroidota</taxon>
        <taxon>Flavobacteriia</taxon>
        <taxon>Flavobacteriales</taxon>
        <taxon>Ichthyobacteriaceae</taxon>
        <taxon>Ichthyobacterium</taxon>
    </lineage>
</organism>
<keyword evidence="2" id="KW-1185">Reference proteome</keyword>
<reference evidence="1 2" key="1">
    <citation type="submission" date="2014-03" db="EMBL/GenBank/DDBJ databases">
        <title>complete genome sequence of Flavobacteriaceae bacterium JBKA-6.</title>
        <authorList>
            <person name="Takano T."/>
            <person name="Nakamura Y."/>
            <person name="Takuma S."/>
            <person name="Yasuike M."/>
            <person name="Matsuyama T."/>
            <person name="Sakai T."/>
            <person name="Fujiwara A."/>
            <person name="Kimoto K."/>
            <person name="Fukuda Y."/>
            <person name="Kondo H."/>
            <person name="Hirono I."/>
            <person name="Nakayasu C."/>
        </authorList>
    </citation>
    <scope>NUCLEOTIDE SEQUENCE [LARGE SCALE GENOMIC DNA]</scope>
    <source>
        <strain evidence="1 2">JBKA-6</strain>
    </source>
</reference>
<proteinExistence type="predicted"/>
<sequence>MALYFFSFLSIDSVSNNFPGKLSYHLVIRKDDKLLKEFTISICISIYFLNRKIEDVVYSEVHLSVKQLRMA</sequence>
<gene>
    <name evidence="1" type="ORF">JBKA6_0345</name>
</gene>
<name>A0A1J1E4W9_9FLAO</name>
<protein>
    <submittedName>
        <fullName evidence="1">Uncharacterized protein</fullName>
    </submittedName>
</protein>
<evidence type="ECO:0000313" key="1">
    <source>
        <dbReference type="EMBL" id="BAV94358.1"/>
    </source>
</evidence>
<dbReference type="OrthoDB" id="9765957at2"/>
<dbReference type="RefSeq" id="WP_096685263.1">
    <property type="nucleotide sequence ID" value="NZ_AP014564.1"/>
</dbReference>
<dbReference type="AlphaFoldDB" id="A0A1J1E4W9"/>
<dbReference type="Proteomes" id="UP000243197">
    <property type="component" value="Chromosome"/>
</dbReference>
<dbReference type="EMBL" id="AP014564">
    <property type="protein sequence ID" value="BAV94358.1"/>
    <property type="molecule type" value="Genomic_DNA"/>
</dbReference>
<dbReference type="KEGG" id="ise:JBKA6_0345"/>